<name>A0AC34QB47_9BILA</name>
<protein>
    <submittedName>
        <fullName evidence="2">BTB domain-containing protein</fullName>
    </submittedName>
</protein>
<organism evidence="1 2">
    <name type="scientific">Panagrolaimus sp. JU765</name>
    <dbReference type="NCBI Taxonomy" id="591449"/>
    <lineage>
        <taxon>Eukaryota</taxon>
        <taxon>Metazoa</taxon>
        <taxon>Ecdysozoa</taxon>
        <taxon>Nematoda</taxon>
        <taxon>Chromadorea</taxon>
        <taxon>Rhabditida</taxon>
        <taxon>Tylenchina</taxon>
        <taxon>Panagrolaimomorpha</taxon>
        <taxon>Panagrolaimoidea</taxon>
        <taxon>Panagrolaimidae</taxon>
        <taxon>Panagrolaimus</taxon>
    </lineage>
</organism>
<proteinExistence type="predicted"/>
<dbReference type="WBParaSite" id="JU765_v2.g14706.t2">
    <property type="protein sequence ID" value="JU765_v2.g14706.t2"/>
    <property type="gene ID" value="JU765_v2.g14706"/>
</dbReference>
<reference evidence="2" key="1">
    <citation type="submission" date="2022-11" db="UniProtKB">
        <authorList>
            <consortium name="WormBaseParasite"/>
        </authorList>
    </citation>
    <scope>IDENTIFICATION</scope>
</reference>
<evidence type="ECO:0000313" key="2">
    <source>
        <dbReference type="WBParaSite" id="JU765_v2.g14706.t2"/>
    </source>
</evidence>
<accession>A0AC34QB47</accession>
<evidence type="ECO:0000313" key="1">
    <source>
        <dbReference type="Proteomes" id="UP000887576"/>
    </source>
</evidence>
<dbReference type="Proteomes" id="UP000887576">
    <property type="component" value="Unplaced"/>
</dbReference>
<sequence length="225" mass="25692">MVYEIVQNLSFSIPEDKICKFSAFYTLKNQIPGCENYSFYFIETFDGNIQINLWIDCPKPVDVVCDITVNSVTKTIADTFKEFSSRICNFGRKSDLIVNGFLSVHAKLNFKMISETIVAVEKKQFYAAQLLDNERFKDFTICVEKKEIKVHKCVLSAASLVFDAMLQPHCKEFQENMVEITDFDVQTVKAGVELMYGKEPDDNLSSLLKLCKFADKYDLTNGVSL</sequence>